<keyword evidence="3" id="KW-1185">Reference proteome</keyword>
<dbReference type="AlphaFoldDB" id="A0A9P6CB32"/>
<keyword evidence="1" id="KW-0175">Coiled coil</keyword>
<dbReference type="EMBL" id="MU150568">
    <property type="protein sequence ID" value="KAF9455665.1"/>
    <property type="molecule type" value="Genomic_DNA"/>
</dbReference>
<proteinExistence type="predicted"/>
<protein>
    <submittedName>
        <fullName evidence="2">Uncharacterized protein</fullName>
    </submittedName>
</protein>
<reference evidence="2" key="1">
    <citation type="submission" date="2020-11" db="EMBL/GenBank/DDBJ databases">
        <authorList>
            <consortium name="DOE Joint Genome Institute"/>
            <person name="Ahrendt S."/>
            <person name="Riley R."/>
            <person name="Andreopoulos W."/>
            <person name="Labutti K."/>
            <person name="Pangilinan J."/>
            <person name="Ruiz-Duenas F.J."/>
            <person name="Barrasa J.M."/>
            <person name="Sanchez-Garcia M."/>
            <person name="Camarero S."/>
            <person name="Miyauchi S."/>
            <person name="Serrano A."/>
            <person name="Linde D."/>
            <person name="Babiker R."/>
            <person name="Drula E."/>
            <person name="Ayuso-Fernandez I."/>
            <person name="Pacheco R."/>
            <person name="Padilla G."/>
            <person name="Ferreira P."/>
            <person name="Barriuso J."/>
            <person name="Kellner H."/>
            <person name="Castanera R."/>
            <person name="Alfaro M."/>
            <person name="Ramirez L."/>
            <person name="Pisabarro A.G."/>
            <person name="Kuo A."/>
            <person name="Tritt A."/>
            <person name="Lipzen A."/>
            <person name="He G."/>
            <person name="Yan M."/>
            <person name="Ng V."/>
            <person name="Cullen D."/>
            <person name="Martin F."/>
            <person name="Rosso M.-N."/>
            <person name="Henrissat B."/>
            <person name="Hibbett D."/>
            <person name="Martinez A.T."/>
            <person name="Grigoriev I.V."/>
        </authorList>
    </citation>
    <scope>NUCLEOTIDE SEQUENCE</scope>
    <source>
        <strain evidence="2">CBS 247.69</strain>
    </source>
</reference>
<evidence type="ECO:0000256" key="1">
    <source>
        <dbReference type="SAM" id="Coils"/>
    </source>
</evidence>
<dbReference type="Proteomes" id="UP000807353">
    <property type="component" value="Unassembled WGS sequence"/>
</dbReference>
<sequence length="329" mass="36915">MPHTTSANTNAFGSNPNGIRAHLFTLTYGPGYLPDNYNHLASESRSGLLKLPPRFGPPAPHQIPWLPDPVVGHCNTKVKEGVFLITVTCTLKGQRICFQVPSDITWWKFLSEACRNLKIRVSEARLEYRHFGGIQLRWRGESGCYYSPRTTLAGENDWRDVLRKMRAAGLGNEAVEIDIFSCSPEVVMIPHLWHAVHSTHFLLSATLPDDALSIPTFCFDYPPLDSLLSLLESEAEGPSSGSTWGDENLKQAFRIVGLEFLDDFAIVSPRALYSTKRIPIELVHELYALAKMMLHAMNLERAMEIEEIEEMRKEGAKAKAKLNSESDGY</sequence>
<comment type="caution">
    <text evidence="2">The sequence shown here is derived from an EMBL/GenBank/DDBJ whole genome shotgun (WGS) entry which is preliminary data.</text>
</comment>
<evidence type="ECO:0000313" key="3">
    <source>
        <dbReference type="Proteomes" id="UP000807353"/>
    </source>
</evidence>
<evidence type="ECO:0000313" key="2">
    <source>
        <dbReference type="EMBL" id="KAF9455665.1"/>
    </source>
</evidence>
<feature type="coiled-coil region" evidence="1">
    <location>
        <begin position="294"/>
        <end position="325"/>
    </location>
</feature>
<organism evidence="2 3">
    <name type="scientific">Collybia nuda</name>
    <dbReference type="NCBI Taxonomy" id="64659"/>
    <lineage>
        <taxon>Eukaryota</taxon>
        <taxon>Fungi</taxon>
        <taxon>Dikarya</taxon>
        <taxon>Basidiomycota</taxon>
        <taxon>Agaricomycotina</taxon>
        <taxon>Agaricomycetes</taxon>
        <taxon>Agaricomycetidae</taxon>
        <taxon>Agaricales</taxon>
        <taxon>Tricholomatineae</taxon>
        <taxon>Clitocybaceae</taxon>
        <taxon>Collybia</taxon>
    </lineage>
</organism>
<name>A0A9P6CB32_9AGAR</name>
<accession>A0A9P6CB32</accession>
<gene>
    <name evidence="2" type="ORF">BDZ94DRAFT_1242096</name>
</gene>